<comment type="caution">
    <text evidence="2">The sequence shown here is derived from an EMBL/GenBank/DDBJ whole genome shotgun (WGS) entry which is preliminary data.</text>
</comment>
<keyword evidence="1" id="KW-0812">Transmembrane</keyword>
<proteinExistence type="predicted"/>
<gene>
    <name evidence="2" type="ORF">AaE_004049</name>
</gene>
<reference evidence="2 3" key="1">
    <citation type="submission" date="2019-06" db="EMBL/GenBank/DDBJ databases">
        <title>Genomics analysis of Aphanomyces spp. identifies a new class of oomycete effector associated with host adaptation.</title>
        <authorList>
            <person name="Gaulin E."/>
        </authorList>
    </citation>
    <scope>NUCLEOTIDE SEQUENCE [LARGE SCALE GENOMIC DNA]</scope>
    <source>
        <strain evidence="2 3">E</strain>
    </source>
</reference>
<evidence type="ECO:0000313" key="3">
    <source>
        <dbReference type="Proteomes" id="UP000469452"/>
    </source>
</evidence>
<dbReference type="Proteomes" id="UP000469452">
    <property type="component" value="Unassembled WGS sequence"/>
</dbReference>
<organism evidence="2 3">
    <name type="scientific">Aphanomyces astaci</name>
    <name type="common">Crayfish plague agent</name>
    <dbReference type="NCBI Taxonomy" id="112090"/>
    <lineage>
        <taxon>Eukaryota</taxon>
        <taxon>Sar</taxon>
        <taxon>Stramenopiles</taxon>
        <taxon>Oomycota</taxon>
        <taxon>Saprolegniomycetes</taxon>
        <taxon>Saprolegniales</taxon>
        <taxon>Verrucalvaceae</taxon>
        <taxon>Aphanomyces</taxon>
    </lineage>
</organism>
<name>A0A6A5AQT6_APHAT</name>
<evidence type="ECO:0000256" key="1">
    <source>
        <dbReference type="SAM" id="Phobius"/>
    </source>
</evidence>
<evidence type="ECO:0000313" key="2">
    <source>
        <dbReference type="EMBL" id="KAF0758089.1"/>
    </source>
</evidence>
<dbReference type="EMBL" id="VJMI01009740">
    <property type="protein sequence ID" value="KAF0758089.1"/>
    <property type="molecule type" value="Genomic_DNA"/>
</dbReference>
<keyword evidence="1" id="KW-0472">Membrane</keyword>
<dbReference type="AlphaFoldDB" id="A0A6A5AQT6"/>
<keyword evidence="1" id="KW-1133">Transmembrane helix</keyword>
<accession>A0A6A5AQT6</accession>
<protein>
    <submittedName>
        <fullName evidence="2">Uncharacterized protein</fullName>
    </submittedName>
</protein>
<feature type="transmembrane region" description="Helical" evidence="1">
    <location>
        <begin position="123"/>
        <end position="142"/>
    </location>
</feature>
<sequence>MGQSVAFWQRFVTTKTRPEYRNVGRRCLCGRGTVAAVDDPIRPARRRGALELFTTPLFDPQDPSFHMFDWMVLSDWATDVREVVRFDGDVSVLHVITEFQSPVSQAINYHEGPTTFAMYARTGVVYVTGALLGVTGLVIIYMRWKRQWPPPTPASCSTWHTPAWHALSRASADRLEHTPVK</sequence>